<keyword evidence="3" id="KW-1185">Reference proteome</keyword>
<name>A0A401ZV50_9CHLR</name>
<sequence length="164" mass="18931">MSHSPEAQRPGVKVFYSYSHKDEDLREELQTHLALMRRQQIIAEWHDRALLAGDTWPDEIDEHLETADVILLLISANFIASEYCYGKEMKRALERREAGEALVIPIYLKSTDMKGAPFASIQGVPRDQIPVVSSRWHHRDEAWLHVTKALRAAITNWQEKKQTS</sequence>
<dbReference type="Pfam" id="PF13676">
    <property type="entry name" value="TIR_2"/>
    <property type="match status" value="1"/>
</dbReference>
<dbReference type="Proteomes" id="UP000287352">
    <property type="component" value="Unassembled WGS sequence"/>
</dbReference>
<dbReference type="GO" id="GO:0007165">
    <property type="term" value="P:signal transduction"/>
    <property type="evidence" value="ECO:0007669"/>
    <property type="project" value="InterPro"/>
</dbReference>
<dbReference type="SUPFAM" id="SSF52200">
    <property type="entry name" value="Toll/Interleukin receptor TIR domain"/>
    <property type="match status" value="1"/>
</dbReference>
<dbReference type="PROSITE" id="PS50104">
    <property type="entry name" value="TIR"/>
    <property type="match status" value="1"/>
</dbReference>
<feature type="domain" description="TIR" evidence="1">
    <location>
        <begin position="10"/>
        <end position="154"/>
    </location>
</feature>
<protein>
    <recommendedName>
        <fullName evidence="1">TIR domain-containing protein</fullName>
    </recommendedName>
</protein>
<evidence type="ECO:0000313" key="3">
    <source>
        <dbReference type="Proteomes" id="UP000287352"/>
    </source>
</evidence>
<proteinExistence type="predicted"/>
<dbReference type="EMBL" id="BIFR01000001">
    <property type="protein sequence ID" value="GCE10818.1"/>
    <property type="molecule type" value="Genomic_DNA"/>
</dbReference>
<dbReference type="SMART" id="SM00255">
    <property type="entry name" value="TIR"/>
    <property type="match status" value="1"/>
</dbReference>
<dbReference type="RefSeq" id="WP_126578389.1">
    <property type="nucleotide sequence ID" value="NZ_BIFR01000001.1"/>
</dbReference>
<evidence type="ECO:0000259" key="1">
    <source>
        <dbReference type="PROSITE" id="PS50104"/>
    </source>
</evidence>
<dbReference type="InterPro" id="IPR035897">
    <property type="entry name" value="Toll_tir_struct_dom_sf"/>
</dbReference>
<dbReference type="AlphaFoldDB" id="A0A401ZV50"/>
<comment type="caution">
    <text evidence="2">The sequence shown here is derived from an EMBL/GenBank/DDBJ whole genome shotgun (WGS) entry which is preliminary data.</text>
</comment>
<dbReference type="InterPro" id="IPR000157">
    <property type="entry name" value="TIR_dom"/>
</dbReference>
<accession>A0A401ZV50</accession>
<reference evidence="3" key="1">
    <citation type="submission" date="2018-12" db="EMBL/GenBank/DDBJ databases">
        <title>Tengunoibacter tsumagoiensis gen. nov., sp. nov., Dictyobacter kobayashii sp. nov., D. alpinus sp. nov., and D. joshuensis sp. nov. and description of Dictyobacteraceae fam. nov. within the order Ktedonobacterales isolated from Tengu-no-mugimeshi.</title>
        <authorList>
            <person name="Wang C.M."/>
            <person name="Zheng Y."/>
            <person name="Sakai Y."/>
            <person name="Toyoda A."/>
            <person name="Minakuchi Y."/>
            <person name="Abe K."/>
            <person name="Yokota A."/>
            <person name="Yabe S."/>
        </authorList>
    </citation>
    <scope>NUCLEOTIDE SEQUENCE [LARGE SCALE GENOMIC DNA]</scope>
    <source>
        <strain evidence="3">Uno3</strain>
    </source>
</reference>
<evidence type="ECO:0000313" key="2">
    <source>
        <dbReference type="EMBL" id="GCE10818.1"/>
    </source>
</evidence>
<dbReference type="OrthoDB" id="165080at2"/>
<organism evidence="2 3">
    <name type="scientific">Tengunoibacter tsumagoiensis</name>
    <dbReference type="NCBI Taxonomy" id="2014871"/>
    <lineage>
        <taxon>Bacteria</taxon>
        <taxon>Bacillati</taxon>
        <taxon>Chloroflexota</taxon>
        <taxon>Ktedonobacteria</taxon>
        <taxon>Ktedonobacterales</taxon>
        <taxon>Dictyobacteraceae</taxon>
        <taxon>Tengunoibacter</taxon>
    </lineage>
</organism>
<gene>
    <name evidence="2" type="ORF">KTT_06770</name>
</gene>
<dbReference type="Gene3D" id="3.40.50.10140">
    <property type="entry name" value="Toll/interleukin-1 receptor homology (TIR) domain"/>
    <property type="match status" value="1"/>
</dbReference>